<proteinExistence type="predicted"/>
<feature type="region of interest" description="Disordered" evidence="1">
    <location>
        <begin position="1"/>
        <end position="22"/>
    </location>
</feature>
<evidence type="ECO:0000313" key="2">
    <source>
        <dbReference type="EMBL" id="RYU11614.1"/>
    </source>
</evidence>
<comment type="caution">
    <text evidence="2">The sequence shown here is derived from an EMBL/GenBank/DDBJ whole genome shotgun (WGS) entry which is preliminary data.</text>
</comment>
<evidence type="ECO:0000256" key="1">
    <source>
        <dbReference type="SAM" id="MobiDB-lite"/>
    </source>
</evidence>
<feature type="compositionally biased region" description="Polar residues" evidence="1">
    <location>
        <begin position="12"/>
        <end position="22"/>
    </location>
</feature>
<accession>A0A4Q5IZU4</accession>
<dbReference type="EMBL" id="SDPU01000023">
    <property type="protein sequence ID" value="RYU11614.1"/>
    <property type="molecule type" value="Genomic_DNA"/>
</dbReference>
<keyword evidence="3" id="KW-1185">Reference proteome</keyword>
<name>A0A4Q5IZU4_9ACTN</name>
<dbReference type="AlphaFoldDB" id="A0A4Q5IZU4"/>
<dbReference type="Proteomes" id="UP000291189">
    <property type="component" value="Unassembled WGS sequence"/>
</dbReference>
<protein>
    <submittedName>
        <fullName evidence="2">Transposase</fullName>
    </submittedName>
</protein>
<gene>
    <name evidence="2" type="ORF">ETU37_13730</name>
</gene>
<organism evidence="2 3">
    <name type="scientific">Nocardioides iriomotensis</name>
    <dbReference type="NCBI Taxonomy" id="715784"/>
    <lineage>
        <taxon>Bacteria</taxon>
        <taxon>Bacillati</taxon>
        <taxon>Actinomycetota</taxon>
        <taxon>Actinomycetes</taxon>
        <taxon>Propionibacteriales</taxon>
        <taxon>Nocardioidaceae</taxon>
        <taxon>Nocardioides</taxon>
    </lineage>
</organism>
<sequence length="46" mass="5121">MRSTTEKRPTLTRATGSTSRSCTCGQQLDICARAHCPRCGRTLHRD</sequence>
<dbReference type="RefSeq" id="WP_129987889.1">
    <property type="nucleotide sequence ID" value="NZ_SDPU01000023.1"/>
</dbReference>
<reference evidence="2 3" key="1">
    <citation type="submission" date="2019-01" db="EMBL/GenBank/DDBJ databases">
        <title>Nocardioides guangzhouensis sp. nov., an actinobacterium isolated from soil.</title>
        <authorList>
            <person name="Fu Y."/>
            <person name="Cai Y."/>
            <person name="Lin Z."/>
            <person name="Chen P."/>
        </authorList>
    </citation>
    <scope>NUCLEOTIDE SEQUENCE [LARGE SCALE GENOMIC DNA]</scope>
    <source>
        <strain evidence="2 3">NBRC 105384</strain>
    </source>
</reference>
<evidence type="ECO:0000313" key="3">
    <source>
        <dbReference type="Proteomes" id="UP000291189"/>
    </source>
</evidence>